<dbReference type="FunFam" id="1.20.1260.140:FF:000005">
    <property type="entry name" value="Alternative oxidase"/>
    <property type="match status" value="1"/>
</dbReference>
<proteinExistence type="inferred from homology"/>
<evidence type="ECO:0000256" key="9">
    <source>
        <dbReference type="ARBA" id="ARBA00023002"/>
    </source>
</evidence>
<reference evidence="20" key="5">
    <citation type="submission" date="2019-02" db="EMBL/GenBank/DDBJ databases">
        <title>FDA dAtabase for Regulatory Grade micrObial Sequences (FDA-ARGOS): Supporting development and validation of Infectious Disease Dx tests.</title>
        <authorList>
            <person name="Duncan R."/>
            <person name="Fisher C."/>
            <person name="Tallon L."/>
            <person name="Sadzewicz L."/>
            <person name="Sengamalay N."/>
            <person name="Ott S."/>
            <person name="Godinez A."/>
            <person name="Nagaraj S."/>
            <person name="Vavikolanu K."/>
            <person name="Nadendla S."/>
            <person name="Aluvathingal J."/>
            <person name="Sichtig H."/>
        </authorList>
    </citation>
    <scope>NUCLEOTIDE SEQUENCE [LARGE SCALE GENOMIC DNA]</scope>
    <source>
        <strain evidence="20">FDAARGOS_361</strain>
    </source>
</reference>
<keyword evidence="4 12" id="KW-0679">Respiratory chain</keyword>
<evidence type="ECO:0000256" key="6">
    <source>
        <dbReference type="ARBA" id="ARBA00022723"/>
    </source>
</evidence>
<dbReference type="RefSeq" id="XP_003865574.1">
    <property type="nucleotide sequence ID" value="XM_003865526.1"/>
</dbReference>
<dbReference type="EC" id="1.-.-.-" evidence="12"/>
<dbReference type="Gene3D" id="1.20.1260.140">
    <property type="entry name" value="Alternative oxidase"/>
    <property type="match status" value="2"/>
</dbReference>
<evidence type="ECO:0000256" key="3">
    <source>
        <dbReference type="ARBA" id="ARBA00022448"/>
    </source>
</evidence>
<dbReference type="OrthoDB" id="16906at2759"/>
<dbReference type="Proteomes" id="UP000008980">
    <property type="component" value="Chromosome 36"/>
</dbReference>
<keyword evidence="3" id="KW-0813">Transport</keyword>
<comment type="cofactor">
    <cofactor evidence="12">
        <name>Fe cation</name>
        <dbReference type="ChEBI" id="CHEBI:24875"/>
    </cofactor>
    <text evidence="12">Binds 2 iron ions per subunit.</text>
</comment>
<dbReference type="GO" id="GO:0046872">
    <property type="term" value="F:metal ion binding"/>
    <property type="evidence" value="ECO:0007669"/>
    <property type="project" value="UniProtKB-UniRule"/>
</dbReference>
<accession>A0A3Q8IWB1</accession>
<evidence type="ECO:0000256" key="4">
    <source>
        <dbReference type="ARBA" id="ARBA00022660"/>
    </source>
</evidence>
<feature type="transmembrane region" description="Helical" evidence="14">
    <location>
        <begin position="137"/>
        <end position="157"/>
    </location>
</feature>
<dbReference type="Proteomes" id="UP000274082">
    <property type="component" value="Chromosome 36"/>
</dbReference>
<keyword evidence="9 12" id="KW-0560">Oxidoreductase</keyword>
<evidence type="ECO:0000256" key="7">
    <source>
        <dbReference type="ARBA" id="ARBA00022982"/>
    </source>
</evidence>
<dbReference type="EMBL" id="CP029535">
    <property type="protein sequence ID" value="AYU83815.1"/>
    <property type="molecule type" value="Genomic_DNA"/>
</dbReference>
<dbReference type="Proteomes" id="UP000318447">
    <property type="component" value="Unassembled WGS sequence"/>
</dbReference>
<evidence type="ECO:0000256" key="14">
    <source>
        <dbReference type="SAM" id="Phobius"/>
    </source>
</evidence>
<dbReference type="VEuPathDB" id="TriTrypDB:LdCL_360053100"/>
<gene>
    <name evidence="17" type="ORF">CGC21_14575</name>
    <name evidence="16" type="ORF">LDBPK_364600</name>
    <name evidence="15" type="ORF">LdCL_360053100</name>
</gene>
<dbReference type="GeneID" id="13388460"/>
<keyword evidence="6 12" id="KW-0479">Metal-binding</keyword>
<reference evidence="15 19" key="4">
    <citation type="journal article" date="2018" name="Sci. Rep.">
        <title>A complete Leishmania donovani reference genome identifies novel genetic variations associated with virulence.</title>
        <authorList>
            <person name="Lypaczewski P."/>
            <person name="Hoshizaki J."/>
            <person name="Zhang W.-W."/>
            <person name="McCall L.-I."/>
            <person name="Torcivia-Rodriguez J."/>
            <person name="Simonyan V."/>
            <person name="Kaur A."/>
            <person name="Dewar K."/>
            <person name="Matlashewski G."/>
        </authorList>
    </citation>
    <scope>NUCLEOTIDE SEQUENCE [LARGE SCALE GENOMIC DNA]</scope>
    <source>
        <strain evidence="15 19">LdCL</strain>
    </source>
</reference>
<dbReference type="OMA" id="LAQSECH"/>
<reference evidence="16 18" key="1">
    <citation type="journal article" date="2011" name="Genome Res.">
        <title>Whole genome sequencing of multiple Leishmania donovani clinical isolates provides insights into population structure and mechanisms of drug resistance.</title>
        <authorList>
            <person name="Downing T."/>
            <person name="Imamura H."/>
            <person name="Decuypere S."/>
            <person name="Clark T.G."/>
            <person name="Coombs G.H."/>
            <person name="Cotton J.A."/>
            <person name="Hilley J.D."/>
            <person name="de Doncker S."/>
            <person name="Maes I."/>
            <person name="Mottram J.C."/>
            <person name="Quail M.A."/>
            <person name="Rijal S."/>
            <person name="Sanders M."/>
            <person name="Schonian G."/>
            <person name="Stark O."/>
            <person name="Sundar S."/>
            <person name="Vanaerschot M."/>
            <person name="Hertz-Fowler C."/>
            <person name="Dujardin J.C."/>
            <person name="Berriman M."/>
        </authorList>
    </citation>
    <scope>NUCLEOTIDE SEQUENCE [LARGE SCALE GENOMIC DNA]</scope>
    <source>
        <strain evidence="16 18">BPK282A1</strain>
    </source>
</reference>
<dbReference type="InterPro" id="IPR002680">
    <property type="entry name" value="AOX"/>
</dbReference>
<dbReference type="EMBL" id="FR799623">
    <property type="protein sequence ID" value="CBZ38897.1"/>
    <property type="molecule type" value="Genomic_DNA"/>
</dbReference>
<dbReference type="GO" id="GO:0005739">
    <property type="term" value="C:mitochondrion"/>
    <property type="evidence" value="ECO:0007669"/>
    <property type="project" value="TreeGrafter"/>
</dbReference>
<dbReference type="Pfam" id="PF01786">
    <property type="entry name" value="AOX"/>
    <property type="match status" value="1"/>
</dbReference>
<dbReference type="PANTHER" id="PTHR31803:SF33">
    <property type="entry name" value="ALTERNATIVE OXIDASE"/>
    <property type="match status" value="1"/>
</dbReference>
<evidence type="ECO:0000256" key="10">
    <source>
        <dbReference type="ARBA" id="ARBA00023004"/>
    </source>
</evidence>
<protein>
    <recommendedName>
        <fullName evidence="12">Alternative oxidase</fullName>
        <ecNumber evidence="12">1.-.-.-</ecNumber>
    </recommendedName>
</protein>
<keyword evidence="5 12" id="KW-0812">Transmembrane</keyword>
<evidence type="ECO:0000256" key="5">
    <source>
        <dbReference type="ARBA" id="ARBA00022692"/>
    </source>
</evidence>
<reference evidence="17" key="6">
    <citation type="submission" date="2019-02" db="EMBL/GenBank/DDBJ databases">
        <title>FDA dAtabase for Regulatory Grade micrObial Sequences (FDA-ARGOS): Supporting development and validation of Infectious Disease Dx tests.</title>
        <authorList>
            <person name="Duncan R."/>
            <person name="Fisher C."/>
            <person name="Tallon L.J."/>
            <person name="Sadzewicz L."/>
            <person name="Sengamalay N."/>
            <person name="Ott S."/>
            <person name="Godinez A."/>
            <person name="Nagaraj S."/>
            <person name="Nadendla S."/>
            <person name="Sichtig H."/>
        </authorList>
    </citation>
    <scope>NUCLEOTIDE SEQUENCE</scope>
    <source>
        <strain evidence="17">FDAARGOS_361</strain>
    </source>
</reference>
<evidence type="ECO:0000313" key="19">
    <source>
        <dbReference type="Proteomes" id="UP000274082"/>
    </source>
</evidence>
<dbReference type="PANTHER" id="PTHR31803">
    <property type="entry name" value="ALTERNATIVE OXIDASE"/>
    <property type="match status" value="1"/>
</dbReference>
<evidence type="ECO:0000313" key="17">
    <source>
        <dbReference type="EMBL" id="TPP48565.1"/>
    </source>
</evidence>
<evidence type="ECO:0000313" key="20">
    <source>
        <dbReference type="Proteomes" id="UP000318447"/>
    </source>
</evidence>
<evidence type="ECO:0000256" key="11">
    <source>
        <dbReference type="ARBA" id="ARBA00023136"/>
    </source>
</evidence>
<evidence type="ECO:0000256" key="12">
    <source>
        <dbReference type="RuleBase" id="RU003779"/>
    </source>
</evidence>
<dbReference type="AlphaFoldDB" id="A0A3Q8IWB1"/>
<comment type="similarity">
    <text evidence="2 12">Belongs to the alternative oxidase family.</text>
</comment>
<dbReference type="VEuPathDB" id="TriTrypDB:LdBPK_364600.1"/>
<evidence type="ECO:0000313" key="18">
    <source>
        <dbReference type="Proteomes" id="UP000008980"/>
    </source>
</evidence>
<keyword evidence="11 12" id="KW-0472">Membrane</keyword>
<evidence type="ECO:0000313" key="16">
    <source>
        <dbReference type="EMBL" id="CBZ38897.1"/>
    </source>
</evidence>
<dbReference type="GO" id="GO:0010230">
    <property type="term" value="P:alternative respiration"/>
    <property type="evidence" value="ECO:0007669"/>
    <property type="project" value="TreeGrafter"/>
</dbReference>
<keyword evidence="8 14" id="KW-1133">Transmembrane helix</keyword>
<keyword evidence="7 12" id="KW-0249">Electron transport</keyword>
<evidence type="ECO:0000256" key="13">
    <source>
        <dbReference type="SAM" id="MobiDB-lite"/>
    </source>
</evidence>
<reference evidence="16" key="2">
    <citation type="submission" date="2011-01" db="EMBL/GenBank/DDBJ databases">
        <authorList>
            <person name="Zhao B.P."/>
            <person name="Ren Z.A."/>
            <person name="Li C.D."/>
        </authorList>
    </citation>
    <scope>NUCLEOTIDE SEQUENCE</scope>
    <source>
        <strain evidence="16">BPK282A1</strain>
    </source>
</reference>
<evidence type="ECO:0000256" key="1">
    <source>
        <dbReference type="ARBA" id="ARBA00004370"/>
    </source>
</evidence>
<evidence type="ECO:0000313" key="15">
    <source>
        <dbReference type="EMBL" id="AYU83815.1"/>
    </source>
</evidence>
<feature type="transmembrane region" description="Helical" evidence="14">
    <location>
        <begin position="269"/>
        <end position="288"/>
    </location>
</feature>
<reference evidence="18" key="3">
    <citation type="submission" date="2011-02" db="EMBL/GenBank/DDBJ databases">
        <title>Whole genome sequencing of Leishmania donovani clinical lines reveals dynamic variation related to drug resistance.</title>
        <authorList>
            <person name="Downing T."/>
            <person name="Imamura H."/>
            <person name="Sanders M."/>
            <person name="Decuypere S."/>
            <person name="Hertz-Fowler C."/>
            <person name="Clark T.G."/>
            <person name="Rijal S."/>
            <person name="Sundar S."/>
            <person name="Quail M.A."/>
            <person name="De Doncker S."/>
            <person name="Maes I."/>
            <person name="Vanaerschot M."/>
            <person name="Stark O."/>
            <person name="Schonian G."/>
            <person name="Dujardin J.C."/>
            <person name="Berriman M."/>
        </authorList>
    </citation>
    <scope>NUCLEOTIDE SEQUENCE [LARGE SCALE GENOMIC DNA]</scope>
    <source>
        <strain evidence="18">BPK282A1</strain>
    </source>
</reference>
<keyword evidence="10 12" id="KW-0408">Iron</keyword>
<dbReference type="InterPro" id="IPR038659">
    <property type="entry name" value="AOX_sf"/>
</dbReference>
<evidence type="ECO:0000256" key="2">
    <source>
        <dbReference type="ARBA" id="ARBA00008388"/>
    </source>
</evidence>
<feature type="compositionally biased region" description="Basic and acidic residues" evidence="13">
    <location>
        <begin position="417"/>
        <end position="426"/>
    </location>
</feature>
<dbReference type="GO" id="GO:0009916">
    <property type="term" value="F:alternative oxidase activity"/>
    <property type="evidence" value="ECO:0007669"/>
    <property type="project" value="UniProtKB-UniRule"/>
</dbReference>
<dbReference type="EMBL" id="RHLC01000054">
    <property type="protein sequence ID" value="TPP48565.1"/>
    <property type="molecule type" value="Genomic_DNA"/>
</dbReference>
<dbReference type="GO" id="GO:0016020">
    <property type="term" value="C:membrane"/>
    <property type="evidence" value="ECO:0007669"/>
    <property type="project" value="UniProtKB-SubCell"/>
</dbReference>
<organism evidence="15 19">
    <name type="scientific">Leishmania donovani</name>
    <dbReference type="NCBI Taxonomy" id="5661"/>
    <lineage>
        <taxon>Eukaryota</taxon>
        <taxon>Discoba</taxon>
        <taxon>Euglenozoa</taxon>
        <taxon>Kinetoplastea</taxon>
        <taxon>Metakinetoplastina</taxon>
        <taxon>Trypanosomatida</taxon>
        <taxon>Trypanosomatidae</taxon>
        <taxon>Leishmaniinae</taxon>
        <taxon>Leishmania</taxon>
    </lineage>
</organism>
<dbReference type="GO" id="GO:0098803">
    <property type="term" value="C:respiratory chain complex"/>
    <property type="evidence" value="ECO:0007669"/>
    <property type="project" value="UniProtKB-UniRule"/>
</dbReference>
<sequence length="486" mass="52049">MQMMMRLHIRVALTSLPSSRGYVSKEGGYLGTRRPASQATSSVGFSASMSASSSNALGTSSARIKPSSYLYCSFMGHSTRFAAMAPPLTRAGITQLEREPLAHSTPGRINDHICIGMVKTLRWLADRAFRERYIHRATMLVTVAAAAPAAGSVAAYLRMLFRRSNSSSACTGDSQMPTTAEASSPFLAFGGSPSAGAAPPIPPACRSFAMARPSLYMSTSSATMEGTGSTPEHSYVDELRGLLAQCESHAVHYQVLSCMAEITLLERGLVLLLQAVHFTIYLALFLLYPRMGFRLMAYTAEESSVVWTQMVNDVDLGKIAEPRVPQLALHYWGLEGVFTAQAAPLPKTVAPQEQEAALYKTSEGLVTEQIPVTDAPISGASPDGGDNGHRAATPLSRSADHVPVPFAAAGSCDDSAVDSKESEERVITTSDRGAGPGASVLTLRDVALLIRSDEMIFRDLNHELANKLDMQPSWTQRLLASLGGEK</sequence>
<dbReference type="KEGG" id="ldo:LDBPK_364600"/>
<comment type="subcellular location">
    <subcellularLocation>
        <location evidence="1">Membrane</location>
    </subcellularLocation>
</comment>
<feature type="region of interest" description="Disordered" evidence="13">
    <location>
        <begin position="412"/>
        <end position="434"/>
    </location>
</feature>
<accession>E9BUG8</accession>
<evidence type="ECO:0000256" key="8">
    <source>
        <dbReference type="ARBA" id="ARBA00022989"/>
    </source>
</evidence>
<keyword evidence="19" id="KW-1185">Reference proteome</keyword>
<name>A0A3Q8IWB1_LEIDO</name>
<dbReference type="VEuPathDB" id="TriTrypDB:LDHU3_36.6210"/>